<keyword evidence="2" id="KW-1185">Reference proteome</keyword>
<name>A0A8S1RZQ1_PAROT</name>
<reference evidence="1" key="1">
    <citation type="submission" date="2021-01" db="EMBL/GenBank/DDBJ databases">
        <authorList>
            <consortium name="Genoscope - CEA"/>
            <person name="William W."/>
        </authorList>
    </citation>
    <scope>NUCLEOTIDE SEQUENCE</scope>
</reference>
<dbReference type="AlphaFoldDB" id="A0A8S1RZQ1"/>
<proteinExistence type="predicted"/>
<evidence type="ECO:0000313" key="2">
    <source>
        <dbReference type="Proteomes" id="UP000683925"/>
    </source>
</evidence>
<comment type="caution">
    <text evidence="1">The sequence shown here is derived from an EMBL/GenBank/DDBJ whole genome shotgun (WGS) entry which is preliminary data.</text>
</comment>
<protein>
    <submittedName>
        <fullName evidence="1">Uncharacterized protein</fullName>
    </submittedName>
</protein>
<dbReference type="Proteomes" id="UP000683925">
    <property type="component" value="Unassembled WGS sequence"/>
</dbReference>
<gene>
    <name evidence="1" type="ORF">POCTA_138.1.T0030509</name>
</gene>
<dbReference type="EMBL" id="CAJJDP010000001">
    <property type="protein sequence ID" value="CAD8132565.1"/>
    <property type="molecule type" value="Genomic_DNA"/>
</dbReference>
<sequence>MKRYAEKCYDYQIILGDANQRKQKQQHIQMTNGKAEAQRSTIQIIMNRIVLYCQGEPKQLEQTVQIRNIRESLVVEKMQKNKSINNEKDVQQEVLTKRISCFSQKILLKFQFDILRRFKKLKFSILQNYHIYQNLTFFQECKFKQMNSTRPIHYGVSFRFIYIIIIEQYYKTKELETKEDSITKWEETYNDQMIQAKQKNKRKNVFIFPKKAFTHTGCY</sequence>
<organism evidence="1 2">
    <name type="scientific">Paramecium octaurelia</name>
    <dbReference type="NCBI Taxonomy" id="43137"/>
    <lineage>
        <taxon>Eukaryota</taxon>
        <taxon>Sar</taxon>
        <taxon>Alveolata</taxon>
        <taxon>Ciliophora</taxon>
        <taxon>Intramacronucleata</taxon>
        <taxon>Oligohymenophorea</taxon>
        <taxon>Peniculida</taxon>
        <taxon>Parameciidae</taxon>
        <taxon>Paramecium</taxon>
    </lineage>
</organism>
<accession>A0A8S1RZQ1</accession>
<evidence type="ECO:0000313" key="1">
    <source>
        <dbReference type="EMBL" id="CAD8132565.1"/>
    </source>
</evidence>